<name>A0ABV2CQE1_9RHOO</name>
<evidence type="ECO:0000256" key="1">
    <source>
        <dbReference type="SAM" id="SignalP"/>
    </source>
</evidence>
<gene>
    <name evidence="3" type="ORF">ABVT11_09870</name>
</gene>
<dbReference type="EMBL" id="JBEWLZ010000004">
    <property type="protein sequence ID" value="MET1490134.1"/>
    <property type="molecule type" value="Genomic_DNA"/>
</dbReference>
<dbReference type="RefSeq" id="WP_345923646.1">
    <property type="nucleotide sequence ID" value="NZ_JBDIVF010000001.1"/>
</dbReference>
<sequence>MKHKSSVTLPRLVSLGLALFSTLGLAAEPQWLAEATEKMNWNAASAYCAGKGARLPTEAEIQKEIKACGGTLTGDYFPDENEANENYQACMKSKGWEGDYWTSSTPAQSQTCALDIYIRRGNTGCGTKTESALKARCTLQK</sequence>
<evidence type="ECO:0000313" key="3">
    <source>
        <dbReference type="EMBL" id="MET1490134.1"/>
    </source>
</evidence>
<evidence type="ECO:0000259" key="2">
    <source>
        <dbReference type="Pfam" id="PF03781"/>
    </source>
</evidence>
<keyword evidence="4" id="KW-1185">Reference proteome</keyword>
<dbReference type="InterPro" id="IPR005532">
    <property type="entry name" value="SUMF_dom"/>
</dbReference>
<feature type="signal peptide" evidence="1">
    <location>
        <begin position="1"/>
        <end position="26"/>
    </location>
</feature>
<reference evidence="3 4" key="1">
    <citation type="submission" date="2024-07" db="EMBL/GenBank/DDBJ databases">
        <title>Uliginosibacterium paludis KCTC:42655.</title>
        <authorList>
            <person name="Kim M.K."/>
        </authorList>
    </citation>
    <scope>NUCLEOTIDE SEQUENCE [LARGE SCALE GENOMIC DNA]</scope>
    <source>
        <strain evidence="3 4">KCTC 42655</strain>
    </source>
</reference>
<dbReference type="InterPro" id="IPR042095">
    <property type="entry name" value="SUMF_sf"/>
</dbReference>
<evidence type="ECO:0000313" key="4">
    <source>
        <dbReference type="Proteomes" id="UP001548590"/>
    </source>
</evidence>
<comment type="caution">
    <text evidence="3">The sequence shown here is derived from an EMBL/GenBank/DDBJ whole genome shotgun (WGS) entry which is preliminary data.</text>
</comment>
<protein>
    <submittedName>
        <fullName evidence="3">SUMF1/EgtB/PvdO family nonheme iron enzyme</fullName>
    </submittedName>
</protein>
<dbReference type="SUPFAM" id="SSF56436">
    <property type="entry name" value="C-type lectin-like"/>
    <property type="match status" value="1"/>
</dbReference>
<dbReference type="Gene3D" id="3.90.1580.10">
    <property type="entry name" value="paralog of FGE (formylglycine-generating enzyme)"/>
    <property type="match status" value="1"/>
</dbReference>
<organism evidence="3 4">
    <name type="scientific">Uliginosibacterium paludis</name>
    <dbReference type="NCBI Taxonomy" id="1615952"/>
    <lineage>
        <taxon>Bacteria</taxon>
        <taxon>Pseudomonadati</taxon>
        <taxon>Pseudomonadota</taxon>
        <taxon>Betaproteobacteria</taxon>
        <taxon>Rhodocyclales</taxon>
        <taxon>Zoogloeaceae</taxon>
        <taxon>Uliginosibacterium</taxon>
    </lineage>
</organism>
<dbReference type="Pfam" id="PF03781">
    <property type="entry name" value="FGE-sulfatase"/>
    <property type="match status" value="1"/>
</dbReference>
<dbReference type="InterPro" id="IPR016187">
    <property type="entry name" value="CTDL_fold"/>
</dbReference>
<feature type="chain" id="PRO_5045059949" evidence="1">
    <location>
        <begin position="27"/>
        <end position="141"/>
    </location>
</feature>
<feature type="domain" description="Sulfatase-modifying factor enzyme-like" evidence="2">
    <location>
        <begin position="39"/>
        <end position="110"/>
    </location>
</feature>
<proteinExistence type="predicted"/>
<accession>A0ABV2CQE1</accession>
<keyword evidence="1" id="KW-0732">Signal</keyword>
<dbReference type="Proteomes" id="UP001548590">
    <property type="component" value="Unassembled WGS sequence"/>
</dbReference>